<dbReference type="Proteomes" id="UP000001514">
    <property type="component" value="Unassembled WGS sequence"/>
</dbReference>
<dbReference type="KEGG" id="smo:SELMODRAFT_440757"/>
<gene>
    <name evidence="1" type="ORF">SELMODRAFT_440757</name>
</gene>
<dbReference type="InParanoid" id="D8RE51"/>
<reference evidence="1 2" key="1">
    <citation type="journal article" date="2011" name="Science">
        <title>The Selaginella genome identifies genetic changes associated with the evolution of vascular plants.</title>
        <authorList>
            <person name="Banks J.A."/>
            <person name="Nishiyama T."/>
            <person name="Hasebe M."/>
            <person name="Bowman J.L."/>
            <person name="Gribskov M."/>
            <person name="dePamphilis C."/>
            <person name="Albert V.A."/>
            <person name="Aono N."/>
            <person name="Aoyama T."/>
            <person name="Ambrose B.A."/>
            <person name="Ashton N.W."/>
            <person name="Axtell M.J."/>
            <person name="Barker E."/>
            <person name="Barker M.S."/>
            <person name="Bennetzen J.L."/>
            <person name="Bonawitz N.D."/>
            <person name="Chapple C."/>
            <person name="Cheng C."/>
            <person name="Correa L.G."/>
            <person name="Dacre M."/>
            <person name="DeBarry J."/>
            <person name="Dreyer I."/>
            <person name="Elias M."/>
            <person name="Engstrom E.M."/>
            <person name="Estelle M."/>
            <person name="Feng L."/>
            <person name="Finet C."/>
            <person name="Floyd S.K."/>
            <person name="Frommer W.B."/>
            <person name="Fujita T."/>
            <person name="Gramzow L."/>
            <person name="Gutensohn M."/>
            <person name="Harholt J."/>
            <person name="Hattori M."/>
            <person name="Heyl A."/>
            <person name="Hirai T."/>
            <person name="Hiwatashi Y."/>
            <person name="Ishikawa M."/>
            <person name="Iwata M."/>
            <person name="Karol K.G."/>
            <person name="Koehler B."/>
            <person name="Kolukisaoglu U."/>
            <person name="Kubo M."/>
            <person name="Kurata T."/>
            <person name="Lalonde S."/>
            <person name="Li K."/>
            <person name="Li Y."/>
            <person name="Litt A."/>
            <person name="Lyons E."/>
            <person name="Manning G."/>
            <person name="Maruyama T."/>
            <person name="Michael T.P."/>
            <person name="Mikami K."/>
            <person name="Miyazaki S."/>
            <person name="Morinaga S."/>
            <person name="Murata T."/>
            <person name="Mueller-Roeber B."/>
            <person name="Nelson D.R."/>
            <person name="Obara M."/>
            <person name="Oguri Y."/>
            <person name="Olmstead R.G."/>
            <person name="Onodera N."/>
            <person name="Petersen B.L."/>
            <person name="Pils B."/>
            <person name="Prigge M."/>
            <person name="Rensing S.A."/>
            <person name="Riano-Pachon D.M."/>
            <person name="Roberts A.W."/>
            <person name="Sato Y."/>
            <person name="Scheller H.V."/>
            <person name="Schulz B."/>
            <person name="Schulz C."/>
            <person name="Shakirov E.V."/>
            <person name="Shibagaki N."/>
            <person name="Shinohara N."/>
            <person name="Shippen D.E."/>
            <person name="Soerensen I."/>
            <person name="Sotooka R."/>
            <person name="Sugimoto N."/>
            <person name="Sugita M."/>
            <person name="Sumikawa N."/>
            <person name="Tanurdzic M."/>
            <person name="Theissen G."/>
            <person name="Ulvskov P."/>
            <person name="Wakazuki S."/>
            <person name="Weng J.K."/>
            <person name="Willats W.W."/>
            <person name="Wipf D."/>
            <person name="Wolf P.G."/>
            <person name="Yang L."/>
            <person name="Zimmer A.D."/>
            <person name="Zhu Q."/>
            <person name="Mitros T."/>
            <person name="Hellsten U."/>
            <person name="Loque D."/>
            <person name="Otillar R."/>
            <person name="Salamov A."/>
            <person name="Schmutz J."/>
            <person name="Shapiro H."/>
            <person name="Lindquist E."/>
            <person name="Lucas S."/>
            <person name="Rokhsar D."/>
            <person name="Grigoriev I.V."/>
        </authorList>
    </citation>
    <scope>NUCLEOTIDE SEQUENCE [LARGE SCALE GENOMIC DNA]</scope>
</reference>
<evidence type="ECO:0000313" key="1">
    <source>
        <dbReference type="EMBL" id="EFJ29376.1"/>
    </source>
</evidence>
<evidence type="ECO:0000313" key="2">
    <source>
        <dbReference type="Proteomes" id="UP000001514"/>
    </source>
</evidence>
<dbReference type="EMBL" id="GL377577">
    <property type="protein sequence ID" value="EFJ29376.1"/>
    <property type="molecule type" value="Genomic_DNA"/>
</dbReference>
<protein>
    <submittedName>
        <fullName evidence="1">Uncharacterized protein</fullName>
    </submittedName>
</protein>
<dbReference type="OMA" id="VHICEIS"/>
<dbReference type="AlphaFoldDB" id="D8RE51"/>
<proteinExistence type="predicted"/>
<dbReference type="PANTHER" id="PTHR13608">
    <property type="entry name" value="ARMADILLO-LIKE HELICAL DOMAIN-CONTAINING PROTEIN 3"/>
    <property type="match status" value="1"/>
</dbReference>
<dbReference type="STRING" id="88036.D8RE51"/>
<dbReference type="InterPro" id="IPR039868">
    <property type="entry name" value="ARMD3-like"/>
</dbReference>
<dbReference type="eggNOG" id="KOG4654">
    <property type="taxonomic scope" value="Eukaryota"/>
</dbReference>
<dbReference type="PANTHER" id="PTHR13608:SF3">
    <property type="entry name" value="ARMADILLO-LIKE HELICAL DOMAIN-CONTAINING PROTEIN 3"/>
    <property type="match status" value="1"/>
</dbReference>
<sequence>MLPRITPEKSFKEKYVSLCEEIFSGRSPIQFARDRGIQGRTALTRFWDELLLLKEFLAQCVSSRTEEELRHGLKPIINEIFAACVTYLSDENFIRVAHALESLAVLTREIFRKRFSQQGVTITLLLAGSPDNADTFFRRLISSVGTLLARDNVPVLVKSLGLRLCLTILTATDNVNSNPITSYFFSNNILDHLVSTLSVKLSADRKRLELDAVLVLLLLLLWRESENAYVSRLASPTAPLQVLLNTTASMLSQSSNSENNLPASSPSSAWEWDSMVGYMSGLLGFTGSDYHPNGAAREKDCDSRSCGLLLLYVLVYHSPAFKSNQIWPAVTDDQAAIVGGQSLCTLWAGVFKTFIGLCRDEFLVATMSSPEKTLRAKLALTILRCIFETPVASHYLWHCDADLSLRKGPPGQLIFKSLSCDLVEKAANMLADASIDPELTYRAAVLVPLALKTVKAQAWQLPSSSLNSTSLWQALVASCARCGNSTFFQKPGGAEAAELVAGILEWCLVVSQDIFEGTEETEALHATVMSNINALEQLSDVAASSGSPANKTQLVNVAAVKYHYEVQIAALGVRGQPNFQQALAGVKKKGVANLKLKAKHAGPGRVYIEGTPETRLLNSLTKLILSAHRNKMLVIPKLENEAI</sequence>
<dbReference type="GO" id="GO:0005829">
    <property type="term" value="C:cytosol"/>
    <property type="evidence" value="ECO:0000318"/>
    <property type="project" value="GO_Central"/>
</dbReference>
<organism evidence="2">
    <name type="scientific">Selaginella moellendorffii</name>
    <name type="common">Spikemoss</name>
    <dbReference type="NCBI Taxonomy" id="88036"/>
    <lineage>
        <taxon>Eukaryota</taxon>
        <taxon>Viridiplantae</taxon>
        <taxon>Streptophyta</taxon>
        <taxon>Embryophyta</taxon>
        <taxon>Tracheophyta</taxon>
        <taxon>Lycopodiopsida</taxon>
        <taxon>Selaginellales</taxon>
        <taxon>Selaginellaceae</taxon>
        <taxon>Selaginella</taxon>
    </lineage>
</organism>
<keyword evidence="2" id="KW-1185">Reference proteome</keyword>
<accession>D8RE51</accession>
<dbReference type="Gramene" id="EFJ29376">
    <property type="protein sequence ID" value="EFJ29376"/>
    <property type="gene ID" value="SELMODRAFT_440757"/>
</dbReference>
<name>D8RE51_SELML</name>
<dbReference type="HOGENOM" id="CLU_447911_0_0_1"/>